<reference evidence="2" key="1">
    <citation type="submission" date="2015-06" db="EMBL/GenBank/DDBJ databases">
        <title>Expansion of signal transduction pathways in fungi by whole-genome duplication.</title>
        <authorList>
            <consortium name="DOE Joint Genome Institute"/>
            <person name="Corrochano L.M."/>
            <person name="Kuo A."/>
            <person name="Marcet-Houben M."/>
            <person name="Polaino S."/>
            <person name="Salamov A."/>
            <person name="Villalobos J.M."/>
            <person name="Alvarez M.I."/>
            <person name="Avalos J."/>
            <person name="Benito E.P."/>
            <person name="Benoit I."/>
            <person name="Burger G."/>
            <person name="Camino L.P."/>
            <person name="Canovas D."/>
            <person name="Cerda-Olmedo E."/>
            <person name="Cheng J.-F."/>
            <person name="Dominguez A."/>
            <person name="Elias M."/>
            <person name="Eslava A.P."/>
            <person name="Glaser F."/>
            <person name="Grimwood J."/>
            <person name="Gutierrez G."/>
            <person name="Heitman J."/>
            <person name="Henrissat B."/>
            <person name="Iturriaga E.A."/>
            <person name="Lang B.F."/>
            <person name="Lavin J.L."/>
            <person name="Lee S."/>
            <person name="Li W."/>
            <person name="Lindquist E."/>
            <person name="Lopez-Garcia S."/>
            <person name="Luque E.M."/>
            <person name="Marcos A.T."/>
            <person name="Martin J."/>
            <person name="McCluskey K."/>
            <person name="Medina H.R."/>
            <person name="Miralles-Duran A."/>
            <person name="Miyazaki A."/>
            <person name="Munoz-Torres E."/>
            <person name="Oguiza J.A."/>
            <person name="Ohm R."/>
            <person name="Olmedo M."/>
            <person name="Orejas M."/>
            <person name="Ortiz-Castellanos L."/>
            <person name="Pisabarro A.G."/>
            <person name="Rodriguez-Romero J."/>
            <person name="Ruiz-Herrera J."/>
            <person name="Ruiz-Vazquez R."/>
            <person name="Sanz C."/>
            <person name="Schackwitz W."/>
            <person name="Schmutz J."/>
            <person name="Shahriari M."/>
            <person name="Shelest E."/>
            <person name="Silva-Franco F."/>
            <person name="Soanes D."/>
            <person name="Syed K."/>
            <person name="Tagua V.G."/>
            <person name="Talbot N.J."/>
            <person name="Thon M."/>
            <person name="De vries R.P."/>
            <person name="Wiebenga A."/>
            <person name="Yadav J.S."/>
            <person name="Braun E.L."/>
            <person name="Baker S."/>
            <person name="Garre V."/>
            <person name="Horwitz B."/>
            <person name="Torres-Martinez S."/>
            <person name="Idnurm A."/>
            <person name="Herrera-Estrella A."/>
            <person name="Gabaldon T."/>
            <person name="Grigoriev I.V."/>
        </authorList>
    </citation>
    <scope>NUCLEOTIDE SEQUENCE [LARGE SCALE GENOMIC DNA]</scope>
    <source>
        <strain evidence="2">NRRL 1555(-)</strain>
    </source>
</reference>
<dbReference type="RefSeq" id="XP_018290227.1">
    <property type="nucleotide sequence ID" value="XM_018436246.1"/>
</dbReference>
<name>A0A167M9D9_PHYB8</name>
<protein>
    <submittedName>
        <fullName evidence="1">Uncharacterized protein</fullName>
    </submittedName>
</protein>
<proteinExistence type="predicted"/>
<accession>A0A167M9D9</accession>
<dbReference type="AlphaFoldDB" id="A0A167M9D9"/>
<keyword evidence="2" id="KW-1185">Reference proteome</keyword>
<organism evidence="1 2">
    <name type="scientific">Phycomyces blakesleeanus (strain ATCC 8743b / DSM 1359 / FGSC 10004 / NBRC 33097 / NRRL 1555)</name>
    <dbReference type="NCBI Taxonomy" id="763407"/>
    <lineage>
        <taxon>Eukaryota</taxon>
        <taxon>Fungi</taxon>
        <taxon>Fungi incertae sedis</taxon>
        <taxon>Mucoromycota</taxon>
        <taxon>Mucoromycotina</taxon>
        <taxon>Mucoromycetes</taxon>
        <taxon>Mucorales</taxon>
        <taxon>Phycomycetaceae</taxon>
        <taxon>Phycomyces</taxon>
    </lineage>
</organism>
<evidence type="ECO:0000313" key="2">
    <source>
        <dbReference type="Proteomes" id="UP000077315"/>
    </source>
</evidence>
<dbReference type="InParanoid" id="A0A167M9D9"/>
<evidence type="ECO:0000313" key="1">
    <source>
        <dbReference type="EMBL" id="OAD72187.1"/>
    </source>
</evidence>
<dbReference type="GeneID" id="28997152"/>
<gene>
    <name evidence="1" type="ORF">PHYBLDRAFT_170084</name>
</gene>
<sequence>MVSMDIVYPPWFSFSINSTSALPKYSGTQITCEWELKISIIYHGAEDQYSNDGRVHIWYNPFFVLHSLSTASPKYKTHQRDYVTERLDHQYMARISQEKIKNQFMDESKV</sequence>
<dbReference type="EMBL" id="KV440984">
    <property type="protein sequence ID" value="OAD72187.1"/>
    <property type="molecule type" value="Genomic_DNA"/>
</dbReference>
<dbReference type="Proteomes" id="UP000077315">
    <property type="component" value="Unassembled WGS sequence"/>
</dbReference>
<dbReference type="VEuPathDB" id="FungiDB:PHYBLDRAFT_170084"/>